<keyword evidence="3" id="KW-1185">Reference proteome</keyword>
<evidence type="ECO:0000259" key="1">
    <source>
        <dbReference type="Pfam" id="PF00946"/>
    </source>
</evidence>
<gene>
    <name evidence="2" type="ORF">LSINAPIS_LOCUS924</name>
</gene>
<proteinExistence type="predicted"/>
<evidence type="ECO:0000313" key="2">
    <source>
        <dbReference type="EMBL" id="VVC87274.1"/>
    </source>
</evidence>
<dbReference type="GO" id="GO:0005524">
    <property type="term" value="F:ATP binding"/>
    <property type="evidence" value="ECO:0007669"/>
    <property type="project" value="InterPro"/>
</dbReference>
<accession>A0A5E4PPL6</accession>
<dbReference type="Proteomes" id="UP000324832">
    <property type="component" value="Unassembled WGS sequence"/>
</dbReference>
<dbReference type="GO" id="GO:0004482">
    <property type="term" value="F:mRNA 5'-cap (guanine-N7-)-methyltransferase activity"/>
    <property type="evidence" value="ECO:0007669"/>
    <property type="project" value="InterPro"/>
</dbReference>
<feature type="domain" description="RdRp catalytic" evidence="1">
    <location>
        <begin position="1"/>
        <end position="179"/>
    </location>
</feature>
<organism evidence="2 3">
    <name type="scientific">Leptidea sinapis</name>
    <dbReference type="NCBI Taxonomy" id="189913"/>
    <lineage>
        <taxon>Eukaryota</taxon>
        <taxon>Metazoa</taxon>
        <taxon>Ecdysozoa</taxon>
        <taxon>Arthropoda</taxon>
        <taxon>Hexapoda</taxon>
        <taxon>Insecta</taxon>
        <taxon>Pterygota</taxon>
        <taxon>Neoptera</taxon>
        <taxon>Endopterygota</taxon>
        <taxon>Lepidoptera</taxon>
        <taxon>Glossata</taxon>
        <taxon>Ditrysia</taxon>
        <taxon>Papilionoidea</taxon>
        <taxon>Pieridae</taxon>
        <taxon>Dismorphiinae</taxon>
        <taxon>Leptidea</taxon>
    </lineage>
</organism>
<protein>
    <recommendedName>
        <fullName evidence="1">RdRp catalytic domain-containing protein</fullName>
    </recommendedName>
</protein>
<dbReference type="InterPro" id="IPR014023">
    <property type="entry name" value="Mononeg_RNA_pol_cat"/>
</dbReference>
<dbReference type="GO" id="GO:0003968">
    <property type="term" value="F:RNA-directed RNA polymerase activity"/>
    <property type="evidence" value="ECO:0007669"/>
    <property type="project" value="InterPro"/>
</dbReference>
<name>A0A5E4PPL6_9NEOP</name>
<reference evidence="2 3" key="1">
    <citation type="submission" date="2017-07" db="EMBL/GenBank/DDBJ databases">
        <authorList>
            <person name="Talla V."/>
            <person name="Backstrom N."/>
        </authorList>
    </citation>
    <scope>NUCLEOTIDE SEQUENCE [LARGE SCALE GENOMIC DNA]</scope>
</reference>
<dbReference type="Pfam" id="PF00946">
    <property type="entry name" value="Mononeg_RNA_pol"/>
    <property type="match status" value="1"/>
</dbReference>
<dbReference type="AlphaFoldDB" id="A0A5E4PPL6"/>
<evidence type="ECO:0000313" key="3">
    <source>
        <dbReference type="Proteomes" id="UP000324832"/>
    </source>
</evidence>
<dbReference type="EMBL" id="FZQP02000098">
    <property type="protein sequence ID" value="VVC87274.1"/>
    <property type="molecule type" value="Genomic_DNA"/>
</dbReference>
<sequence length="214" mass="24000">MSLSRFLIRGFPDPVTESLSFWKVVYQYGVDWVKKLAAKVGNPKLAPPTTEPFKKLVEDPTGLNIKGSVNPTTMIKEEIKSALMNNSGSIKNNIMKTALQYLRHNEGPVYGYLRSITPLFPRFLSEFLSASYLGIVQSLVGLFQNSKTIRTTFTKKIDGQIKTLIVKSEFQTIECLVNIAKSSTKHTIWKCSSSRADKLRRESWGSNLHGANVP</sequence>